<organism evidence="3">
    <name type="scientific">Megaviridae environmental sample</name>
    <dbReference type="NCBI Taxonomy" id="1737588"/>
    <lineage>
        <taxon>Viruses</taxon>
        <taxon>Varidnaviria</taxon>
        <taxon>Bamfordvirae</taxon>
        <taxon>Nucleocytoviricota</taxon>
        <taxon>Megaviricetes</taxon>
        <taxon>Imitervirales</taxon>
        <taxon>Mimiviridae</taxon>
        <taxon>environmental samples</taxon>
    </lineage>
</organism>
<accession>A0A5J6VIV8</accession>
<feature type="region of interest" description="Disordered" evidence="1">
    <location>
        <begin position="30"/>
        <end position="53"/>
    </location>
</feature>
<protein>
    <submittedName>
        <fullName evidence="3">Uncharacterized protein</fullName>
    </submittedName>
</protein>
<keyword evidence="2" id="KW-0472">Membrane</keyword>
<name>A0A5J6VIV8_9VIRU</name>
<keyword evidence="2" id="KW-1133">Transmembrane helix</keyword>
<proteinExistence type="predicted"/>
<evidence type="ECO:0000313" key="3">
    <source>
        <dbReference type="EMBL" id="QFG73850.1"/>
    </source>
</evidence>
<dbReference type="EMBL" id="MN448271">
    <property type="protein sequence ID" value="QFG73850.1"/>
    <property type="molecule type" value="Genomic_DNA"/>
</dbReference>
<keyword evidence="2" id="KW-0812">Transmembrane</keyword>
<evidence type="ECO:0000256" key="2">
    <source>
        <dbReference type="SAM" id="Phobius"/>
    </source>
</evidence>
<reference evidence="3" key="1">
    <citation type="journal article" date="2019" name="Philos. Trans. R. Soc. Lond., B, Biol. Sci.">
        <title>Targeted metagenomic recovery of four divergent viruses reveals shared and distinctive characteristics of giant viruses of marine eukaryotes.</title>
        <authorList>
            <person name="Needham D.M."/>
            <person name="Poirier C."/>
            <person name="Hehenberger E."/>
            <person name="Jimenez V."/>
            <person name="Swalwell J.E."/>
            <person name="Santoro A.E."/>
            <person name="Worden A.Z."/>
        </authorList>
    </citation>
    <scope>NUCLEOTIDE SEQUENCE</scope>
    <source>
        <strain evidence="3">OPacV-662</strain>
    </source>
</reference>
<evidence type="ECO:0000256" key="1">
    <source>
        <dbReference type="SAM" id="MobiDB-lite"/>
    </source>
</evidence>
<sequence>MNYSTLEEAWSFPSNSPINTFDPYASPMVINSSSSLQPPSPPVKNKTSREGFSTQGTKCDAILEHLRTCESCRKLAQKMICPPTPLDTAYETVTPCIDAIRNISPRFRSQLIVVLLAICFALFLFMLFGGR</sequence>
<feature type="transmembrane region" description="Helical" evidence="2">
    <location>
        <begin position="111"/>
        <end position="130"/>
    </location>
</feature>